<dbReference type="Pfam" id="PF13537">
    <property type="entry name" value="GATase_7"/>
    <property type="match status" value="1"/>
</dbReference>
<keyword evidence="3 5" id="KW-0067">ATP-binding</keyword>
<dbReference type="GO" id="GO:0005524">
    <property type="term" value="F:ATP binding"/>
    <property type="evidence" value="ECO:0007669"/>
    <property type="project" value="UniProtKB-KW"/>
</dbReference>
<keyword evidence="4 6" id="KW-0315">Glutamine amidotransferase</keyword>
<comment type="caution">
    <text evidence="10">The sequence shown here is derived from an EMBL/GenBank/DDBJ whole genome shotgun (WGS) entry which is preliminary data.</text>
</comment>
<dbReference type="GO" id="GO:0004066">
    <property type="term" value="F:asparagine synthase (glutamine-hydrolyzing) activity"/>
    <property type="evidence" value="ECO:0007669"/>
    <property type="project" value="UniProtKB-EC"/>
</dbReference>
<dbReference type="InterPro" id="IPR001962">
    <property type="entry name" value="Asn_synthase"/>
</dbReference>
<dbReference type="PANTHER" id="PTHR43284:SF1">
    <property type="entry name" value="ASPARAGINE SYNTHETASE"/>
    <property type="match status" value="1"/>
</dbReference>
<dbReference type="InterPro" id="IPR017932">
    <property type="entry name" value="GATase_2_dom"/>
</dbReference>
<dbReference type="CDD" id="cd01991">
    <property type="entry name" value="Asn_synthase_B_C"/>
    <property type="match status" value="1"/>
</dbReference>
<dbReference type="InterPro" id="IPR014729">
    <property type="entry name" value="Rossmann-like_a/b/a_fold"/>
</dbReference>
<dbReference type="SUPFAM" id="SSF56235">
    <property type="entry name" value="N-terminal nucleophile aminohydrolases (Ntn hydrolases)"/>
    <property type="match status" value="1"/>
</dbReference>
<dbReference type="OrthoDB" id="409189at2759"/>
<feature type="binding site" evidence="7">
    <location>
        <position position="302"/>
    </location>
    <ligand>
        <name>ATP</name>
        <dbReference type="ChEBI" id="CHEBI:30616"/>
    </ligand>
</feature>
<dbReference type="NCBIfam" id="TIGR01536">
    <property type="entry name" value="asn_synth_AEB"/>
    <property type="match status" value="1"/>
</dbReference>
<evidence type="ECO:0000256" key="1">
    <source>
        <dbReference type="ARBA" id="ARBA00005752"/>
    </source>
</evidence>
<dbReference type="EMBL" id="JAMQYH010000029">
    <property type="protein sequence ID" value="KAJ1684388.1"/>
    <property type="molecule type" value="Genomic_DNA"/>
</dbReference>
<feature type="domain" description="Glutamine amidotransferase type-2" evidence="9">
    <location>
        <begin position="2"/>
        <end position="224"/>
    </location>
</feature>
<feature type="site" description="Important for beta-aspartyl-AMP intermediate formation" evidence="8">
    <location>
        <position position="389"/>
    </location>
</feature>
<evidence type="ECO:0000313" key="10">
    <source>
        <dbReference type="EMBL" id="KAJ1684388.1"/>
    </source>
</evidence>
<dbReference type="GO" id="GO:0005829">
    <property type="term" value="C:cytosol"/>
    <property type="evidence" value="ECO:0007669"/>
    <property type="project" value="TreeGrafter"/>
</dbReference>
<dbReference type="InterPro" id="IPR006426">
    <property type="entry name" value="Asn_synth_AEB"/>
</dbReference>
<evidence type="ECO:0000256" key="6">
    <source>
        <dbReference type="PIRSR" id="PIRSR001589-1"/>
    </source>
</evidence>
<dbReference type="Proteomes" id="UP001151287">
    <property type="component" value="Unassembled WGS sequence"/>
</dbReference>
<protein>
    <recommendedName>
        <fullName evidence="5">Asparagine synthetase [glutamine-hydrolyzing]</fullName>
        <ecNumber evidence="5">6.3.5.4</ecNumber>
    </recommendedName>
</protein>
<dbReference type="EC" id="6.3.5.4" evidence="5"/>
<evidence type="ECO:0000256" key="7">
    <source>
        <dbReference type="PIRSR" id="PIRSR001589-2"/>
    </source>
</evidence>
<dbReference type="Gene3D" id="3.60.20.10">
    <property type="entry name" value="Glutamine Phosphoribosylpyrophosphate, subunit 1, domain 1"/>
    <property type="match status" value="1"/>
</dbReference>
<dbReference type="SUPFAM" id="SSF52402">
    <property type="entry name" value="Adenine nucleotide alpha hydrolases-like"/>
    <property type="match status" value="1"/>
</dbReference>
<dbReference type="PIRSF" id="PIRSF001589">
    <property type="entry name" value="Asn_synthetase_glu-h"/>
    <property type="match status" value="1"/>
</dbReference>
<accession>A0A9P9Z971</accession>
<dbReference type="InterPro" id="IPR051786">
    <property type="entry name" value="ASN_synthetase/amidase"/>
</dbReference>
<dbReference type="PROSITE" id="PS51278">
    <property type="entry name" value="GATASE_TYPE_2"/>
    <property type="match status" value="1"/>
</dbReference>
<proteinExistence type="inferred from homology"/>
<dbReference type="Gene3D" id="3.40.50.620">
    <property type="entry name" value="HUPs"/>
    <property type="match status" value="1"/>
</dbReference>
<feature type="binding site" evidence="7">
    <location>
        <begin position="387"/>
        <end position="388"/>
    </location>
    <ligand>
        <name>ATP</name>
        <dbReference type="ChEBI" id="CHEBI:30616"/>
    </ligand>
</feature>
<dbReference type="CDD" id="cd00712">
    <property type="entry name" value="AsnB"/>
    <property type="match status" value="1"/>
</dbReference>
<evidence type="ECO:0000256" key="3">
    <source>
        <dbReference type="ARBA" id="ARBA00022840"/>
    </source>
</evidence>
<reference evidence="10" key="1">
    <citation type="journal article" date="2022" name="Cell">
        <title>Repeat-based holocentromeres influence genome architecture and karyotype evolution.</title>
        <authorList>
            <person name="Hofstatter P.G."/>
            <person name="Thangavel G."/>
            <person name="Lux T."/>
            <person name="Neumann P."/>
            <person name="Vondrak T."/>
            <person name="Novak P."/>
            <person name="Zhang M."/>
            <person name="Costa L."/>
            <person name="Castellani M."/>
            <person name="Scott A."/>
            <person name="Toegelov H."/>
            <person name="Fuchs J."/>
            <person name="Mata-Sucre Y."/>
            <person name="Dias Y."/>
            <person name="Vanzela A.L.L."/>
            <person name="Huettel B."/>
            <person name="Almeida C.C.S."/>
            <person name="Simkova H."/>
            <person name="Souza G."/>
            <person name="Pedrosa-Harand A."/>
            <person name="Macas J."/>
            <person name="Mayer K.F.X."/>
            <person name="Houben A."/>
            <person name="Marques A."/>
        </authorList>
    </citation>
    <scope>NUCLEOTIDE SEQUENCE</scope>
    <source>
        <strain evidence="10">RhyBre1mFocal</strain>
    </source>
</reference>
<comment type="catalytic activity">
    <reaction evidence="5">
        <text>L-aspartate + L-glutamine + ATP + H2O = L-asparagine + L-glutamate + AMP + diphosphate + H(+)</text>
        <dbReference type="Rhea" id="RHEA:12228"/>
        <dbReference type="ChEBI" id="CHEBI:15377"/>
        <dbReference type="ChEBI" id="CHEBI:15378"/>
        <dbReference type="ChEBI" id="CHEBI:29985"/>
        <dbReference type="ChEBI" id="CHEBI:29991"/>
        <dbReference type="ChEBI" id="CHEBI:30616"/>
        <dbReference type="ChEBI" id="CHEBI:33019"/>
        <dbReference type="ChEBI" id="CHEBI:58048"/>
        <dbReference type="ChEBI" id="CHEBI:58359"/>
        <dbReference type="ChEBI" id="CHEBI:456215"/>
        <dbReference type="EC" id="6.3.5.4"/>
    </reaction>
</comment>
<evidence type="ECO:0000259" key="9">
    <source>
        <dbReference type="PROSITE" id="PS51278"/>
    </source>
</evidence>
<evidence type="ECO:0000256" key="2">
    <source>
        <dbReference type="ARBA" id="ARBA00022741"/>
    </source>
</evidence>
<keyword evidence="11" id="KW-1185">Reference proteome</keyword>
<dbReference type="AlphaFoldDB" id="A0A9P9Z971"/>
<organism evidence="10 11">
    <name type="scientific">Rhynchospora breviuscula</name>
    <dbReference type="NCBI Taxonomy" id="2022672"/>
    <lineage>
        <taxon>Eukaryota</taxon>
        <taxon>Viridiplantae</taxon>
        <taxon>Streptophyta</taxon>
        <taxon>Embryophyta</taxon>
        <taxon>Tracheophyta</taxon>
        <taxon>Spermatophyta</taxon>
        <taxon>Magnoliopsida</taxon>
        <taxon>Liliopsida</taxon>
        <taxon>Poales</taxon>
        <taxon>Cyperaceae</taxon>
        <taxon>Cyperoideae</taxon>
        <taxon>Rhynchosporeae</taxon>
        <taxon>Rhynchospora</taxon>
    </lineage>
</organism>
<comment type="similarity">
    <text evidence="1">Belongs to the asparagine synthetase family.</text>
</comment>
<dbReference type="PANTHER" id="PTHR43284">
    <property type="entry name" value="ASPARAGINE SYNTHETASE (GLUTAMINE-HYDROLYZING)"/>
    <property type="match status" value="1"/>
</dbReference>
<dbReference type="Pfam" id="PF00733">
    <property type="entry name" value="Asn_synthase"/>
    <property type="match status" value="1"/>
</dbReference>
<feature type="binding site" evidence="7">
    <location>
        <position position="271"/>
    </location>
    <ligand>
        <name>ATP</name>
        <dbReference type="ChEBI" id="CHEBI:30616"/>
    </ligand>
</feature>
<dbReference type="InterPro" id="IPR029055">
    <property type="entry name" value="Ntn_hydrolases_N"/>
</dbReference>
<name>A0A9P9Z971_9POAL</name>
<evidence type="ECO:0000256" key="5">
    <source>
        <dbReference type="PIRNR" id="PIRNR001589"/>
    </source>
</evidence>
<dbReference type="InterPro" id="IPR033738">
    <property type="entry name" value="AsnB_N"/>
</dbReference>
<sequence length="617" mass="69395">MCGICGWVSFEDDLRRRRDEVLTMASTMACRGPDDEGTYVREHVALGHRRLAVIDIENGDQPMALDQESGRRTDARAGEGDIAIVYSGETYNFRELREELQAAGEHLETRSDTEAVLRKHLRQGAGAVEDLNGMFAYAVWDERAQRLHLVRDRLGIKPLYYYPTPDGVLFGSEPKAILANVNARAVVDDEGLRRALGFVAVPGETPYRGMHEVRPGHVVTVDRDGIRDATYWQLESTPHTDSQEETVARVRELLLDTAQRQLVADVPLCSLLSGGLDSSALSAMAARGLAERGEGPLRTFSVDFEGYDDNFQADDWRPTPDGPYVTEVAEHIASDHQKIVLDNDALLDPGFRRAVLRSRDLPGMGEMDTSLYLLFKAVRERSTVALSGESADEVFGGYKDFHDPEAVNAGTFPWLKGMAHGRFGTAMLNERVAKQLDMEDYFAREYDAAMAEVPRLEGESGHEARMREVCYSYLTRFLPNLLDRKDRMSMAVGLEVRVPFCDHRLVQYVFNTPWSLKTFDGREKSLLRAASADLLPDSVVQRVKSPYPATQDPGYLRSISEELVRRVDDDSTPLSALADRDLVRDVLEHPEHSTQMMVDRMLNLDDWMREYDVDLAL</sequence>
<gene>
    <name evidence="10" type="ORF">LUZ63_020143</name>
</gene>
<evidence type="ECO:0000313" key="11">
    <source>
        <dbReference type="Proteomes" id="UP001151287"/>
    </source>
</evidence>
<keyword evidence="2 5" id="KW-0547">Nucleotide-binding</keyword>
<keyword evidence="6" id="KW-0061">Asparagine biosynthesis</keyword>
<dbReference type="GO" id="GO:0006529">
    <property type="term" value="P:asparagine biosynthetic process"/>
    <property type="evidence" value="ECO:0007669"/>
    <property type="project" value="UniProtKB-KW"/>
</dbReference>
<evidence type="ECO:0000256" key="8">
    <source>
        <dbReference type="PIRSR" id="PIRSR001589-3"/>
    </source>
</evidence>
<keyword evidence="6" id="KW-0028">Amino-acid biosynthesis</keyword>
<feature type="active site" description="For GATase activity" evidence="6">
    <location>
        <position position="2"/>
    </location>
</feature>
<evidence type="ECO:0000256" key="4">
    <source>
        <dbReference type="ARBA" id="ARBA00022962"/>
    </source>
</evidence>
<feature type="binding site" evidence="7">
    <location>
        <position position="112"/>
    </location>
    <ligand>
        <name>L-glutamine</name>
        <dbReference type="ChEBI" id="CHEBI:58359"/>
    </ligand>
</feature>